<dbReference type="AlphaFoldDB" id="A0A9Q0JVH0"/>
<proteinExistence type="predicted"/>
<gene>
    <name evidence="1" type="ORF">NE237_028782</name>
</gene>
<keyword evidence="2" id="KW-1185">Reference proteome</keyword>
<organism evidence="1 2">
    <name type="scientific">Protea cynaroides</name>
    <dbReference type="NCBI Taxonomy" id="273540"/>
    <lineage>
        <taxon>Eukaryota</taxon>
        <taxon>Viridiplantae</taxon>
        <taxon>Streptophyta</taxon>
        <taxon>Embryophyta</taxon>
        <taxon>Tracheophyta</taxon>
        <taxon>Spermatophyta</taxon>
        <taxon>Magnoliopsida</taxon>
        <taxon>Proteales</taxon>
        <taxon>Proteaceae</taxon>
        <taxon>Protea</taxon>
    </lineage>
</organism>
<evidence type="ECO:0000313" key="1">
    <source>
        <dbReference type="EMBL" id="KAJ4951950.1"/>
    </source>
</evidence>
<protein>
    <submittedName>
        <fullName evidence="1">Uncharacterized protein</fullName>
    </submittedName>
</protein>
<dbReference type="EMBL" id="JAMYWD010000012">
    <property type="protein sequence ID" value="KAJ4951950.1"/>
    <property type="molecule type" value="Genomic_DNA"/>
</dbReference>
<reference evidence="1" key="1">
    <citation type="journal article" date="2023" name="Plant J.">
        <title>The genome of the king protea, Protea cynaroides.</title>
        <authorList>
            <person name="Chang J."/>
            <person name="Duong T.A."/>
            <person name="Schoeman C."/>
            <person name="Ma X."/>
            <person name="Roodt D."/>
            <person name="Barker N."/>
            <person name="Li Z."/>
            <person name="Van de Peer Y."/>
            <person name="Mizrachi E."/>
        </authorList>
    </citation>
    <scope>NUCLEOTIDE SEQUENCE</scope>
    <source>
        <tissue evidence="1">Young leaves</tissue>
    </source>
</reference>
<evidence type="ECO:0000313" key="2">
    <source>
        <dbReference type="Proteomes" id="UP001141806"/>
    </source>
</evidence>
<dbReference type="Proteomes" id="UP001141806">
    <property type="component" value="Unassembled WGS sequence"/>
</dbReference>
<accession>A0A9Q0JVH0</accession>
<name>A0A9Q0JVH0_9MAGN</name>
<sequence>MAVDAITVLWERLLRVNLICTSIMAAFQCDDLATGWKDGMMNYVEGSQISHGCIVFLHGQIFVLTKAKNGNSFQSKLSLFREAVGTVVPAYNSSAELCGFLNPSKQLEKCGI</sequence>
<comment type="caution">
    <text evidence="1">The sequence shown here is derived from an EMBL/GenBank/DDBJ whole genome shotgun (WGS) entry which is preliminary data.</text>
</comment>